<proteinExistence type="predicted"/>
<dbReference type="EMBL" id="KL198005">
    <property type="protein sequence ID" value="KDQ32119.1"/>
    <property type="molecule type" value="Genomic_DNA"/>
</dbReference>
<dbReference type="InParanoid" id="A0A067NW18"/>
<dbReference type="Proteomes" id="UP000027073">
    <property type="component" value="Unassembled WGS sequence"/>
</dbReference>
<evidence type="ECO:0000313" key="2">
    <source>
        <dbReference type="Proteomes" id="UP000027073"/>
    </source>
</evidence>
<protein>
    <submittedName>
        <fullName evidence="1">Uncharacterized protein</fullName>
    </submittedName>
</protein>
<organism evidence="1 2">
    <name type="scientific">Pleurotus ostreatus (strain PC15)</name>
    <name type="common">Oyster mushroom</name>
    <dbReference type="NCBI Taxonomy" id="1137138"/>
    <lineage>
        <taxon>Eukaryota</taxon>
        <taxon>Fungi</taxon>
        <taxon>Dikarya</taxon>
        <taxon>Basidiomycota</taxon>
        <taxon>Agaricomycotina</taxon>
        <taxon>Agaricomycetes</taxon>
        <taxon>Agaricomycetidae</taxon>
        <taxon>Agaricales</taxon>
        <taxon>Pleurotineae</taxon>
        <taxon>Pleurotaceae</taxon>
        <taxon>Pleurotus</taxon>
    </lineage>
</organism>
<evidence type="ECO:0000313" key="1">
    <source>
        <dbReference type="EMBL" id="KDQ32119.1"/>
    </source>
</evidence>
<accession>A0A067NW18</accession>
<dbReference type="VEuPathDB" id="FungiDB:PLEOSDRAFT_1100636"/>
<dbReference type="HOGENOM" id="CLU_2868636_0_0_1"/>
<name>A0A067NW18_PLEO1</name>
<sequence>MERSRMIAVCQKLKQIPESPYNHILVSSNMDAFTTTKVERIAIAVPPINEEGSGNGGGAYCVVA</sequence>
<dbReference type="AlphaFoldDB" id="A0A067NW18"/>
<reference evidence="2" key="1">
    <citation type="journal article" date="2014" name="Proc. Natl. Acad. Sci. U.S.A.">
        <title>Extensive sampling of basidiomycete genomes demonstrates inadequacy of the white-rot/brown-rot paradigm for wood decay fungi.</title>
        <authorList>
            <person name="Riley R."/>
            <person name="Salamov A.A."/>
            <person name="Brown D.W."/>
            <person name="Nagy L.G."/>
            <person name="Floudas D."/>
            <person name="Held B.W."/>
            <person name="Levasseur A."/>
            <person name="Lombard V."/>
            <person name="Morin E."/>
            <person name="Otillar R."/>
            <person name="Lindquist E.A."/>
            <person name="Sun H."/>
            <person name="LaButti K.M."/>
            <person name="Schmutz J."/>
            <person name="Jabbour D."/>
            <person name="Luo H."/>
            <person name="Baker S.E."/>
            <person name="Pisabarro A.G."/>
            <person name="Walton J.D."/>
            <person name="Blanchette R.A."/>
            <person name="Henrissat B."/>
            <person name="Martin F."/>
            <person name="Cullen D."/>
            <person name="Hibbett D.S."/>
            <person name="Grigoriev I.V."/>
        </authorList>
    </citation>
    <scope>NUCLEOTIDE SEQUENCE [LARGE SCALE GENOMIC DNA]</scope>
    <source>
        <strain evidence="2">PC15</strain>
    </source>
</reference>
<gene>
    <name evidence="1" type="ORF">PLEOSDRAFT_1100636</name>
</gene>